<organism evidence="4 5">
    <name type="scientific">Scleroderma citrinum Foug A</name>
    <dbReference type="NCBI Taxonomy" id="1036808"/>
    <lineage>
        <taxon>Eukaryota</taxon>
        <taxon>Fungi</taxon>
        <taxon>Dikarya</taxon>
        <taxon>Basidiomycota</taxon>
        <taxon>Agaricomycotina</taxon>
        <taxon>Agaricomycetes</taxon>
        <taxon>Agaricomycetidae</taxon>
        <taxon>Boletales</taxon>
        <taxon>Sclerodermatineae</taxon>
        <taxon>Sclerodermataceae</taxon>
        <taxon>Scleroderma</taxon>
    </lineage>
</organism>
<dbReference type="OrthoDB" id="2526171at2759"/>
<evidence type="ECO:0008006" key="6">
    <source>
        <dbReference type="Google" id="ProtNLM"/>
    </source>
</evidence>
<evidence type="ECO:0000256" key="1">
    <source>
        <dbReference type="SAM" id="MobiDB-lite"/>
    </source>
</evidence>
<accession>A0A0C3E5P4</accession>
<dbReference type="HOGENOM" id="CLU_053888_2_0_1"/>
<reference evidence="5" key="2">
    <citation type="submission" date="2015-01" db="EMBL/GenBank/DDBJ databases">
        <title>Evolutionary Origins and Diversification of the Mycorrhizal Mutualists.</title>
        <authorList>
            <consortium name="DOE Joint Genome Institute"/>
            <consortium name="Mycorrhizal Genomics Consortium"/>
            <person name="Kohler A."/>
            <person name="Kuo A."/>
            <person name="Nagy L.G."/>
            <person name="Floudas D."/>
            <person name="Copeland A."/>
            <person name="Barry K.W."/>
            <person name="Cichocki N."/>
            <person name="Veneault-Fourrey C."/>
            <person name="LaButti K."/>
            <person name="Lindquist E.A."/>
            <person name="Lipzen A."/>
            <person name="Lundell T."/>
            <person name="Morin E."/>
            <person name="Murat C."/>
            <person name="Riley R."/>
            <person name="Ohm R."/>
            <person name="Sun H."/>
            <person name="Tunlid A."/>
            <person name="Henrissat B."/>
            <person name="Grigoriev I.V."/>
            <person name="Hibbett D.S."/>
            <person name="Martin F."/>
        </authorList>
    </citation>
    <scope>NUCLEOTIDE SEQUENCE [LARGE SCALE GENOMIC DNA]</scope>
    <source>
        <strain evidence="5">Foug A</strain>
    </source>
</reference>
<dbReference type="CDD" id="cd12087">
    <property type="entry name" value="TM_EGFR-like"/>
    <property type="match status" value="1"/>
</dbReference>
<keyword evidence="5" id="KW-1185">Reference proteome</keyword>
<keyword evidence="2" id="KW-0812">Transmembrane</keyword>
<dbReference type="EMBL" id="KN822032">
    <property type="protein sequence ID" value="KIM63769.1"/>
    <property type="molecule type" value="Genomic_DNA"/>
</dbReference>
<evidence type="ECO:0000313" key="4">
    <source>
        <dbReference type="EMBL" id="KIM63769.1"/>
    </source>
</evidence>
<keyword evidence="2" id="KW-0472">Membrane</keyword>
<dbReference type="InParanoid" id="A0A0C3E5P4"/>
<name>A0A0C3E5P4_9AGAM</name>
<feature type="compositionally biased region" description="Low complexity" evidence="1">
    <location>
        <begin position="249"/>
        <end position="268"/>
    </location>
</feature>
<keyword evidence="2" id="KW-1133">Transmembrane helix</keyword>
<feature type="region of interest" description="Disordered" evidence="1">
    <location>
        <begin position="183"/>
        <end position="219"/>
    </location>
</feature>
<feature type="transmembrane region" description="Helical" evidence="2">
    <location>
        <begin position="221"/>
        <end position="241"/>
    </location>
</feature>
<dbReference type="STRING" id="1036808.A0A0C3E5P4"/>
<evidence type="ECO:0000256" key="3">
    <source>
        <dbReference type="SAM" id="SignalP"/>
    </source>
</evidence>
<evidence type="ECO:0000256" key="2">
    <source>
        <dbReference type="SAM" id="Phobius"/>
    </source>
</evidence>
<feature type="signal peptide" evidence="3">
    <location>
        <begin position="1"/>
        <end position="29"/>
    </location>
</feature>
<feature type="compositionally biased region" description="Polar residues" evidence="1">
    <location>
        <begin position="183"/>
        <end position="196"/>
    </location>
</feature>
<dbReference type="AlphaFoldDB" id="A0A0C3E5P4"/>
<proteinExistence type="predicted"/>
<protein>
    <recommendedName>
        <fullName evidence="6">Transmembrane protein</fullName>
    </recommendedName>
</protein>
<sequence length="318" mass="33591">MLPSNIRQWTSLAILAIGLVSMCPLRASAQQSAVVCLSDFAWMNNSIGQNPCLVAAFVLGACTGTQFIIPSLDPGFTYGGPSVSGATPCECNTITYNLIAACSICQNRIYIAWTSWSTNCSMTYPGVYPENIPSGTAIPHWAYQDVTKTDVFNATIAQLAGDAPESTAIKPQATSTMVTSTIPPTSITLVGNTGTQSPTPTPTPTPTPSPSSSSNPKTWTIVRGAVGGIVMLGAIATWFYIRRRRQTKAPPGGTMSTTTSPSTHPATHLKLYDPSDPSTFPPSSPTMYTASYQNNSIHSNIHAAQGGHPITYRGAPEL</sequence>
<feature type="chain" id="PRO_5002176975" description="Transmembrane protein" evidence="3">
    <location>
        <begin position="30"/>
        <end position="318"/>
    </location>
</feature>
<gene>
    <name evidence="4" type="ORF">SCLCIDRAFT_1213929</name>
</gene>
<evidence type="ECO:0000313" key="5">
    <source>
        <dbReference type="Proteomes" id="UP000053989"/>
    </source>
</evidence>
<keyword evidence="3" id="KW-0732">Signal</keyword>
<feature type="region of interest" description="Disordered" evidence="1">
    <location>
        <begin position="248"/>
        <end position="268"/>
    </location>
</feature>
<feature type="compositionally biased region" description="Pro residues" evidence="1">
    <location>
        <begin position="199"/>
        <end position="209"/>
    </location>
</feature>
<reference evidence="4 5" key="1">
    <citation type="submission" date="2014-04" db="EMBL/GenBank/DDBJ databases">
        <authorList>
            <consortium name="DOE Joint Genome Institute"/>
            <person name="Kuo A."/>
            <person name="Kohler A."/>
            <person name="Nagy L.G."/>
            <person name="Floudas D."/>
            <person name="Copeland A."/>
            <person name="Barry K.W."/>
            <person name="Cichocki N."/>
            <person name="Veneault-Fourrey C."/>
            <person name="LaButti K."/>
            <person name="Lindquist E.A."/>
            <person name="Lipzen A."/>
            <person name="Lundell T."/>
            <person name="Morin E."/>
            <person name="Murat C."/>
            <person name="Sun H."/>
            <person name="Tunlid A."/>
            <person name="Henrissat B."/>
            <person name="Grigoriev I.V."/>
            <person name="Hibbett D.S."/>
            <person name="Martin F."/>
            <person name="Nordberg H.P."/>
            <person name="Cantor M.N."/>
            <person name="Hua S.X."/>
        </authorList>
    </citation>
    <scope>NUCLEOTIDE SEQUENCE [LARGE SCALE GENOMIC DNA]</scope>
    <source>
        <strain evidence="4 5">Foug A</strain>
    </source>
</reference>
<dbReference type="Proteomes" id="UP000053989">
    <property type="component" value="Unassembled WGS sequence"/>
</dbReference>